<keyword evidence="2" id="KW-0732">Signal</keyword>
<keyword evidence="4" id="KW-1185">Reference proteome</keyword>
<dbReference type="OrthoDB" id="8443386at2"/>
<keyword evidence="3" id="KW-0675">Receptor</keyword>
<reference evidence="3 4" key="1">
    <citation type="submission" date="2018-11" db="EMBL/GenBank/DDBJ databases">
        <title>Genomic Encyclopedia of Type Strains, Phase IV (KMG-IV): sequencing the most valuable type-strain genomes for metagenomic binning, comparative biology and taxonomic classification.</title>
        <authorList>
            <person name="Goeker M."/>
        </authorList>
    </citation>
    <scope>NUCLEOTIDE SEQUENCE [LARGE SCALE GENOMIC DNA]</scope>
    <source>
        <strain evidence="3 4">DSM 5900</strain>
    </source>
</reference>
<proteinExistence type="inferred from homology"/>
<dbReference type="PIRSF" id="PIRSF017082">
    <property type="entry name" value="YflP"/>
    <property type="match status" value="1"/>
</dbReference>
<feature type="signal peptide" evidence="2">
    <location>
        <begin position="1"/>
        <end position="20"/>
    </location>
</feature>
<comment type="caution">
    <text evidence="3">The sequence shown here is derived from an EMBL/GenBank/DDBJ whole genome shotgun (WGS) entry which is preliminary data.</text>
</comment>
<dbReference type="Proteomes" id="UP000278222">
    <property type="component" value="Unassembled WGS sequence"/>
</dbReference>
<dbReference type="CDD" id="cd07012">
    <property type="entry name" value="PBP2_Bug_TTT"/>
    <property type="match status" value="1"/>
</dbReference>
<dbReference type="InterPro" id="IPR005064">
    <property type="entry name" value="BUG"/>
</dbReference>
<accession>A0A3N1KJ18</accession>
<dbReference type="RefSeq" id="WP_123695707.1">
    <property type="nucleotide sequence ID" value="NZ_AP019700.1"/>
</dbReference>
<evidence type="ECO:0000313" key="3">
    <source>
        <dbReference type="EMBL" id="ROP80821.1"/>
    </source>
</evidence>
<evidence type="ECO:0000256" key="1">
    <source>
        <dbReference type="ARBA" id="ARBA00006987"/>
    </source>
</evidence>
<sequence length="317" mass="33529">MYRLAALFLCSLALALPARADTFPSRPVTLVVPFSAGAASDLFARIFTKELKDRLGQPIVIDNKPGANGGVAAEFVKRAKPDGYTILMGTTGTASNVWLFRQQRVDPTKDFEPVTRLGSINWVIAVHSSSPHKTLASLVDAAKAQPGQLSIGHGSAGGLIASHTLLKAFGIDMISVPYRSSPQATTDLIGGRLAAMASDFASGAGYFAAGDMRPLAISGKDRSSLYPDVPSMDESGVKGFDLVGWFAAFVPAGTPKPIIDTLNAKLVETMAAPSVRPQVDKLGIEIVTGTPAALTEHLNREIAKWEVFVRDAGLQPE</sequence>
<dbReference type="AlphaFoldDB" id="A0A3N1KJ18"/>
<name>A0A3N1KJ18_9PROT</name>
<protein>
    <submittedName>
        <fullName evidence="3">Tripartite-type tricarboxylate transporter receptor subunit TctC</fullName>
    </submittedName>
</protein>
<feature type="chain" id="PRO_5018315267" evidence="2">
    <location>
        <begin position="21"/>
        <end position="317"/>
    </location>
</feature>
<dbReference type="PANTHER" id="PTHR42928">
    <property type="entry name" value="TRICARBOXYLATE-BINDING PROTEIN"/>
    <property type="match status" value="1"/>
</dbReference>
<organism evidence="3 4">
    <name type="scientific">Stella humosa</name>
    <dbReference type="NCBI Taxonomy" id="94"/>
    <lineage>
        <taxon>Bacteria</taxon>
        <taxon>Pseudomonadati</taxon>
        <taxon>Pseudomonadota</taxon>
        <taxon>Alphaproteobacteria</taxon>
        <taxon>Rhodospirillales</taxon>
        <taxon>Stellaceae</taxon>
        <taxon>Stella</taxon>
    </lineage>
</organism>
<comment type="similarity">
    <text evidence="1">Belongs to the UPF0065 (bug) family.</text>
</comment>
<dbReference type="Gene3D" id="3.40.190.150">
    <property type="entry name" value="Bordetella uptake gene, domain 1"/>
    <property type="match status" value="1"/>
</dbReference>
<dbReference type="EMBL" id="RJKX01000020">
    <property type="protein sequence ID" value="ROP80821.1"/>
    <property type="molecule type" value="Genomic_DNA"/>
</dbReference>
<evidence type="ECO:0000256" key="2">
    <source>
        <dbReference type="SAM" id="SignalP"/>
    </source>
</evidence>
<dbReference type="SUPFAM" id="SSF53850">
    <property type="entry name" value="Periplasmic binding protein-like II"/>
    <property type="match status" value="1"/>
</dbReference>
<dbReference type="InterPro" id="IPR042100">
    <property type="entry name" value="Bug_dom1"/>
</dbReference>
<dbReference type="PANTHER" id="PTHR42928:SF5">
    <property type="entry name" value="BLR1237 PROTEIN"/>
    <property type="match status" value="1"/>
</dbReference>
<dbReference type="Gene3D" id="3.40.190.10">
    <property type="entry name" value="Periplasmic binding protein-like II"/>
    <property type="match status" value="1"/>
</dbReference>
<evidence type="ECO:0000313" key="4">
    <source>
        <dbReference type="Proteomes" id="UP000278222"/>
    </source>
</evidence>
<gene>
    <name evidence="3" type="ORF">EDC65_5470</name>
</gene>
<dbReference type="Pfam" id="PF03401">
    <property type="entry name" value="TctC"/>
    <property type="match status" value="1"/>
</dbReference>